<dbReference type="PANTHER" id="PTHR12729">
    <property type="entry name" value="TRNA(HIS) GUANYLYLTRANSFERASE-RELATED"/>
    <property type="match status" value="1"/>
</dbReference>
<evidence type="ECO:0000259" key="16">
    <source>
        <dbReference type="Pfam" id="PF14413"/>
    </source>
</evidence>
<gene>
    <name evidence="17" type="ORF">BON22_1965</name>
</gene>
<evidence type="ECO:0000256" key="11">
    <source>
        <dbReference type="ARBA" id="ARBA00032480"/>
    </source>
</evidence>
<keyword evidence="4 12" id="KW-0808">Transferase</keyword>
<evidence type="ECO:0000256" key="12">
    <source>
        <dbReference type="PIRNR" id="PIRNR028980"/>
    </source>
</evidence>
<dbReference type="InterPro" id="IPR007537">
    <property type="entry name" value="tRNAHis_GuaTrfase_Thg1"/>
</dbReference>
<feature type="binding site" evidence="14">
    <location>
        <position position="76"/>
    </location>
    <ligand>
        <name>Mg(2+)</name>
        <dbReference type="ChEBI" id="CHEBI:18420"/>
        <label>1</label>
        <note>catalytic</note>
    </ligand>
</feature>
<feature type="domain" description="Thg1 C-terminal" evidence="16">
    <location>
        <begin position="140"/>
        <end position="218"/>
    </location>
</feature>
<proteinExistence type="inferred from homology"/>
<comment type="caution">
    <text evidence="17">The sequence shown here is derived from an EMBL/GenBank/DDBJ whole genome shotgun (WGS) entry which is preliminary data.</text>
</comment>
<dbReference type="EC" id="2.7.7.79" evidence="2 12"/>
<dbReference type="GO" id="GO:0006400">
    <property type="term" value="P:tRNA modification"/>
    <property type="evidence" value="ECO:0007669"/>
    <property type="project" value="UniProtKB-UniRule"/>
</dbReference>
<evidence type="ECO:0000256" key="2">
    <source>
        <dbReference type="ARBA" id="ARBA00012511"/>
    </source>
</evidence>
<keyword evidence="8 12" id="KW-0547">Nucleotide-binding</keyword>
<dbReference type="STRING" id="36022.A0A1V2L9C3"/>
<dbReference type="InterPro" id="IPR038469">
    <property type="entry name" value="tRNAHis_GuaTrfase_Thg1_sf"/>
</dbReference>
<evidence type="ECO:0000256" key="14">
    <source>
        <dbReference type="PIRSR" id="PIRSR028980-2"/>
    </source>
</evidence>
<comment type="similarity">
    <text evidence="1 12">Belongs to the tRNA(His) guanylyltransferase family.</text>
</comment>
<evidence type="ECO:0000259" key="15">
    <source>
        <dbReference type="Pfam" id="PF04446"/>
    </source>
</evidence>
<evidence type="ECO:0000256" key="1">
    <source>
        <dbReference type="ARBA" id="ARBA00010113"/>
    </source>
</evidence>
<dbReference type="InterPro" id="IPR025845">
    <property type="entry name" value="Thg1_C_dom"/>
</dbReference>
<sequence length="236" mass="27848">MAKSRFEYVKQFERDVELLPQTFIVIRLDGRGFHRFTEHYKFNKPNDIRALKLANAAAMNIKRQFKDVILAYGESDEYSFVLRPDTDLFNRRESKLVSTFVSTYTANYVQLWPKFFPDFPLDLKHLPTFDGRAVVYPNLQTVKDYVCWRYVDTHINNLYNTVFWTLVLKGGMTTREAEQKLAGTLSADKNEILFKEFGINYNNEPEIFKKGSLIFKDEILHIDVYKQIDELFADYS</sequence>
<evidence type="ECO:0000256" key="6">
    <source>
        <dbReference type="ARBA" id="ARBA00022695"/>
    </source>
</evidence>
<evidence type="ECO:0000256" key="13">
    <source>
        <dbReference type="PIRSR" id="PIRSR028980-1"/>
    </source>
</evidence>
<evidence type="ECO:0000256" key="8">
    <source>
        <dbReference type="ARBA" id="ARBA00022741"/>
    </source>
</evidence>
<protein>
    <recommendedName>
        <fullName evidence="3 12">tRNA(His) guanylyltransferase</fullName>
        <ecNumber evidence="2 12">2.7.7.79</ecNumber>
    </recommendedName>
    <alternativeName>
        <fullName evidence="11 12">tRNA-histidine guanylyltransferase</fullName>
    </alternativeName>
</protein>
<feature type="binding site" evidence="14">
    <location>
        <position position="76"/>
    </location>
    <ligand>
        <name>Mg(2+)</name>
        <dbReference type="ChEBI" id="CHEBI:18420"/>
        <label>2</label>
        <note>catalytic</note>
    </ligand>
</feature>
<dbReference type="Pfam" id="PF14413">
    <property type="entry name" value="Thg1C"/>
    <property type="match status" value="1"/>
</dbReference>
<dbReference type="AlphaFoldDB" id="A0A1V2L9C3"/>
<reference evidence="18" key="1">
    <citation type="journal article" date="2017" name="Genome Announc.">
        <title>Genome sequences of Cyberlindnera fabianii 65, Pichia kudriavzevii 129, and Saccharomyces cerevisiae 131 isolated from fermented masau fruits in Zimbabwe.</title>
        <authorList>
            <person name="van Rijswijck I.M.H."/>
            <person name="Derks M.F.L."/>
            <person name="Abee T."/>
            <person name="de Ridder D."/>
            <person name="Smid E.J."/>
        </authorList>
    </citation>
    <scope>NUCLEOTIDE SEQUENCE [LARGE SCALE GENOMIC DNA]</scope>
    <source>
        <strain evidence="18">65</strain>
    </source>
</reference>
<dbReference type="Gene3D" id="3.30.70.3000">
    <property type="match status" value="1"/>
</dbReference>
<feature type="binding site" evidence="14">
    <location>
        <position position="30"/>
    </location>
    <ligand>
        <name>Mg(2+)</name>
        <dbReference type="ChEBI" id="CHEBI:18420"/>
        <label>1</label>
        <note>catalytic</note>
    </ligand>
</feature>
<dbReference type="PIRSF" id="PIRSF028980">
    <property type="entry name" value="tRNAHis_guanylyltransferase"/>
    <property type="match status" value="1"/>
</dbReference>
<dbReference type="GO" id="GO:0000287">
    <property type="term" value="F:magnesium ion binding"/>
    <property type="evidence" value="ECO:0007669"/>
    <property type="project" value="UniProtKB-UniRule"/>
</dbReference>
<evidence type="ECO:0000256" key="10">
    <source>
        <dbReference type="ARBA" id="ARBA00023134"/>
    </source>
</evidence>
<evidence type="ECO:0000256" key="4">
    <source>
        <dbReference type="ARBA" id="ARBA00022679"/>
    </source>
</evidence>
<keyword evidence="9 12" id="KW-0460">Magnesium</keyword>
<feature type="binding site" evidence="14">
    <location>
        <position position="29"/>
    </location>
    <ligand>
        <name>Mg(2+)</name>
        <dbReference type="ChEBI" id="CHEBI:18420"/>
        <label>1</label>
        <note>catalytic</note>
    </ligand>
</feature>
<dbReference type="InterPro" id="IPR024956">
    <property type="entry name" value="tRNAHis_GuaTrfase_cat"/>
</dbReference>
<dbReference type="FunFam" id="3.30.70.3000:FF:000003">
    <property type="entry name" value="tRNA(His) guanylyltransferase"/>
    <property type="match status" value="1"/>
</dbReference>
<evidence type="ECO:0000256" key="9">
    <source>
        <dbReference type="ARBA" id="ARBA00022842"/>
    </source>
</evidence>
<keyword evidence="18" id="KW-1185">Reference proteome</keyword>
<dbReference type="GO" id="GO:0005525">
    <property type="term" value="F:GTP binding"/>
    <property type="evidence" value="ECO:0007669"/>
    <property type="project" value="UniProtKB-UniRule"/>
</dbReference>
<keyword evidence="7 12" id="KW-0479">Metal-binding</keyword>
<dbReference type="OMA" id="WKQHTEI"/>
<feature type="binding site" evidence="14">
    <location>
        <position position="29"/>
    </location>
    <ligand>
        <name>Mg(2+)</name>
        <dbReference type="ChEBI" id="CHEBI:18420"/>
        <label>2</label>
        <note>catalytic</note>
    </ligand>
</feature>
<keyword evidence="10 12" id="KW-0342">GTP-binding</keyword>
<dbReference type="GO" id="GO:0008193">
    <property type="term" value="F:tRNA guanylyltransferase activity"/>
    <property type="evidence" value="ECO:0007669"/>
    <property type="project" value="UniProtKB-UniRule"/>
</dbReference>
<dbReference type="VEuPathDB" id="FungiDB:BON22_1965"/>
<name>A0A1V2L9C3_CYBFA</name>
<dbReference type="Proteomes" id="UP000189513">
    <property type="component" value="Unassembled WGS sequence"/>
</dbReference>
<comment type="catalytic activity">
    <reaction evidence="12">
        <text>a 5'-end ribonucleotide-tRNA(His) + GTP + ATP + H2O = a 5'-end phospho-guanosine-ribonucleotide-tRNA(His) + AMP + 2 diphosphate + H(+)</text>
        <dbReference type="Rhea" id="RHEA:54564"/>
        <dbReference type="Rhea" id="RHEA-COMP:14193"/>
        <dbReference type="Rhea" id="RHEA-COMP:14917"/>
        <dbReference type="ChEBI" id="CHEBI:15377"/>
        <dbReference type="ChEBI" id="CHEBI:15378"/>
        <dbReference type="ChEBI" id="CHEBI:30616"/>
        <dbReference type="ChEBI" id="CHEBI:33019"/>
        <dbReference type="ChEBI" id="CHEBI:37565"/>
        <dbReference type="ChEBI" id="CHEBI:138282"/>
        <dbReference type="ChEBI" id="CHEBI:141847"/>
        <dbReference type="ChEBI" id="CHEBI:456215"/>
        <dbReference type="EC" id="2.7.7.79"/>
    </reaction>
</comment>
<accession>A0A1V2L9C3</accession>
<feature type="domain" description="tRNAHis guanylyltransferase catalytic" evidence="15">
    <location>
        <begin position="6"/>
        <end position="137"/>
    </location>
</feature>
<dbReference type="PANTHER" id="PTHR12729:SF6">
    <property type="entry name" value="TRNA(HIS) GUANYLYLTRANSFERASE-RELATED"/>
    <property type="match status" value="1"/>
</dbReference>
<evidence type="ECO:0000256" key="5">
    <source>
        <dbReference type="ARBA" id="ARBA00022694"/>
    </source>
</evidence>
<evidence type="ECO:0000313" key="17">
    <source>
        <dbReference type="EMBL" id="ONH68350.1"/>
    </source>
</evidence>
<dbReference type="Pfam" id="PF04446">
    <property type="entry name" value="Thg1"/>
    <property type="match status" value="1"/>
</dbReference>
<evidence type="ECO:0000256" key="7">
    <source>
        <dbReference type="ARBA" id="ARBA00022723"/>
    </source>
</evidence>
<comment type="cofactor">
    <cofactor evidence="14">
        <name>Mg(2+)</name>
        <dbReference type="ChEBI" id="CHEBI:18420"/>
    </cofactor>
    <text evidence="14">Binds 2 magnesium ions per subunit.</text>
</comment>
<comment type="function">
    <text evidence="12">Adds a GMP to the 5'-end of tRNA(His) after transcription and RNase P cleavage.</text>
</comment>
<organism evidence="17 18">
    <name type="scientific">Cyberlindnera fabianii</name>
    <name type="common">Yeast</name>
    <name type="synonym">Hansenula fabianii</name>
    <dbReference type="NCBI Taxonomy" id="36022"/>
    <lineage>
        <taxon>Eukaryota</taxon>
        <taxon>Fungi</taxon>
        <taxon>Dikarya</taxon>
        <taxon>Ascomycota</taxon>
        <taxon>Saccharomycotina</taxon>
        <taxon>Saccharomycetes</taxon>
        <taxon>Phaffomycetales</taxon>
        <taxon>Phaffomycetaceae</taxon>
        <taxon>Cyberlindnera</taxon>
    </lineage>
</organism>
<evidence type="ECO:0000313" key="18">
    <source>
        <dbReference type="Proteomes" id="UP000189513"/>
    </source>
</evidence>
<keyword evidence="5 12" id="KW-0819">tRNA processing</keyword>
<dbReference type="EMBL" id="MPUK01000003">
    <property type="protein sequence ID" value="ONH68350.1"/>
    <property type="molecule type" value="Genomic_DNA"/>
</dbReference>
<feature type="binding site" evidence="13">
    <location>
        <begin position="29"/>
        <end position="34"/>
    </location>
    <ligand>
        <name>GTP</name>
        <dbReference type="ChEBI" id="CHEBI:37565"/>
    </ligand>
</feature>
<evidence type="ECO:0000256" key="3">
    <source>
        <dbReference type="ARBA" id="ARBA00015443"/>
    </source>
</evidence>
<feature type="binding site" evidence="13">
    <location>
        <begin position="75"/>
        <end position="76"/>
    </location>
    <ligand>
        <name>GTP</name>
        <dbReference type="ChEBI" id="CHEBI:37565"/>
    </ligand>
</feature>
<keyword evidence="6 12" id="KW-0548">Nucleotidyltransferase</keyword>